<dbReference type="PROSITE" id="PS50088">
    <property type="entry name" value="ANK_REPEAT"/>
    <property type="match status" value="5"/>
</dbReference>
<feature type="repeat" description="ANK" evidence="3">
    <location>
        <begin position="685"/>
        <end position="717"/>
    </location>
</feature>
<dbReference type="Proteomes" id="UP000008743">
    <property type="component" value="Unassembled WGS sequence"/>
</dbReference>
<dbReference type="Pfam" id="PF12796">
    <property type="entry name" value="Ank_2"/>
    <property type="match status" value="3"/>
</dbReference>
<dbReference type="Gene3D" id="1.25.40.20">
    <property type="entry name" value="Ankyrin repeat-containing domain"/>
    <property type="match status" value="4"/>
</dbReference>
<dbReference type="InterPro" id="IPR002110">
    <property type="entry name" value="Ankyrin_rpt"/>
</dbReference>
<dbReference type="AlphaFoldDB" id="A0A0D2WQG3"/>
<dbReference type="InterPro" id="IPR036770">
    <property type="entry name" value="Ankyrin_rpt-contain_sf"/>
</dbReference>
<feature type="compositionally biased region" description="Low complexity" evidence="4">
    <location>
        <begin position="864"/>
        <end position="875"/>
    </location>
</feature>
<proteinExistence type="predicted"/>
<dbReference type="STRING" id="595528.A0A0D2WQG3"/>
<feature type="compositionally biased region" description="Polar residues" evidence="4">
    <location>
        <begin position="518"/>
        <end position="530"/>
    </location>
</feature>
<dbReference type="eggNOG" id="KOG1082">
    <property type="taxonomic scope" value="Eukaryota"/>
</dbReference>
<dbReference type="RefSeq" id="XP_004347384.1">
    <property type="nucleotide sequence ID" value="XM_004347334.2"/>
</dbReference>
<gene>
    <name evidence="5" type="ORF">CAOG_004637</name>
</gene>
<dbReference type="EMBL" id="KE346366">
    <property type="protein sequence ID" value="KJE93920.1"/>
    <property type="molecule type" value="Genomic_DNA"/>
</dbReference>
<feature type="region of interest" description="Disordered" evidence="4">
    <location>
        <begin position="513"/>
        <end position="617"/>
    </location>
</feature>
<protein>
    <submittedName>
        <fullName evidence="5">Uncharacterized protein</fullName>
    </submittedName>
</protein>
<dbReference type="Pfam" id="PF00023">
    <property type="entry name" value="Ank"/>
    <property type="match status" value="2"/>
</dbReference>
<feature type="compositionally biased region" description="Low complexity" evidence="4">
    <location>
        <begin position="242"/>
        <end position="255"/>
    </location>
</feature>
<feature type="compositionally biased region" description="Low complexity" evidence="4">
    <location>
        <begin position="30"/>
        <end position="59"/>
    </location>
</feature>
<evidence type="ECO:0000256" key="2">
    <source>
        <dbReference type="ARBA" id="ARBA00023043"/>
    </source>
</evidence>
<feature type="compositionally biased region" description="Basic and acidic residues" evidence="4">
    <location>
        <begin position="129"/>
        <end position="162"/>
    </location>
</feature>
<name>A0A0D2WQG3_CAPO3</name>
<evidence type="ECO:0000313" key="5">
    <source>
        <dbReference type="EMBL" id="KJE93920.1"/>
    </source>
</evidence>
<feature type="region of interest" description="Disordered" evidence="4">
    <location>
        <begin position="216"/>
        <end position="263"/>
    </location>
</feature>
<dbReference type="InParanoid" id="A0A0D2WQG3"/>
<dbReference type="SUPFAM" id="SSF48403">
    <property type="entry name" value="Ankyrin repeat"/>
    <property type="match status" value="2"/>
</dbReference>
<feature type="region of interest" description="Disordered" evidence="4">
    <location>
        <begin position="847"/>
        <end position="893"/>
    </location>
</feature>
<dbReference type="PANTHER" id="PTHR24171:SF9">
    <property type="entry name" value="ANKYRIN REPEAT DOMAIN-CONTAINING PROTEIN 39"/>
    <property type="match status" value="1"/>
</dbReference>
<feature type="compositionally biased region" description="Polar residues" evidence="4">
    <location>
        <begin position="847"/>
        <end position="863"/>
    </location>
</feature>
<feature type="repeat" description="ANK" evidence="3">
    <location>
        <begin position="651"/>
        <end position="683"/>
    </location>
</feature>
<keyword evidence="6" id="KW-1185">Reference proteome</keyword>
<feature type="repeat" description="ANK" evidence="3">
    <location>
        <begin position="408"/>
        <end position="440"/>
    </location>
</feature>
<dbReference type="PhylomeDB" id="A0A0D2WQG3"/>
<evidence type="ECO:0000256" key="1">
    <source>
        <dbReference type="ARBA" id="ARBA00022737"/>
    </source>
</evidence>
<dbReference type="OrthoDB" id="7464126at2759"/>
<sequence>MLTALRSTAAAAGRRALLLRGKAGAGQGSGTASASPSSSSEPDSGLGPGLGSASASAPVVGLSPELQAKAWARVLGDPSRGSTTALPVPPAIAKKLEGGSPHSHLAMVAGRRTSARRGSTSTNAAVEPEPGRSSHHEPAAAGMRADRTVRSDQDGEASHEPTARSAKTPRKPAPLKTKPTFFDSQTTSAAAAATLRPFAPQSKSALRKASASNEALAEAALPGTHPPTSSPVVADSPSLVGPNSATDSTTSSPPGSDRDSDAVSQQATLLLANNSSTADSQRFLAALLARDIPAVRTLLHQHPEYANKTIGNGLTALVYVASRGHVDMVRELLAAGANVDATTGPTQATALMLAELSAVRYLLAGKADVNVADTDGNTVLMHHAVHDNFAALPPLLLAGAPVNAVNKRGETALHRATMASHVHCVRVLLAAGADANILDAAGKKAMEYASTSTIRASFAPAARIEPSHALPPVADAAAASTASPKLDDQAVPVAASPVPVAASPVPVVASPVPAAASTSTGAPQNSTSPAVATAPAMTRNSQPKTSTQSTPRPQAERSIAALSPVITRPTSASNTAPLPPATARSKTRTDIEQTAPQPPLRSRPTANADAHPIPKRSFSKSPVFVATNAGRADQLLTVVQAGGNVNEVDASGDTPLLIAAQLGFTQCARVLIDAGADVSAVTRDLNRSALYLAAQHGQFQTVRLLLAMGANSNHIDSLGGTALQAACARAHSDIVRVLLARSAGLAVGQPVISAAVSGALRSVERGLEVLDLLLAAGVNLNASNSFGATPLMLAIRKDAPPAAVCKVAAWLVAHGANVQARDKKGRTALTLATELCPSAVSILQTANRRVSGESQPSQATSKQAARVAKPRVAVASSEPRASKPGLRSDLNRK</sequence>
<reference evidence="6" key="1">
    <citation type="submission" date="2011-02" db="EMBL/GenBank/DDBJ databases">
        <title>The Genome Sequence of Capsaspora owczarzaki ATCC 30864.</title>
        <authorList>
            <person name="Russ C."/>
            <person name="Cuomo C."/>
            <person name="Burger G."/>
            <person name="Gray M.W."/>
            <person name="Holland P.W.H."/>
            <person name="King N."/>
            <person name="Lang F.B.F."/>
            <person name="Roger A.J."/>
            <person name="Ruiz-Trillo I."/>
            <person name="Young S.K."/>
            <person name="Zeng Q."/>
            <person name="Gargeya S."/>
            <person name="Alvarado L."/>
            <person name="Berlin A."/>
            <person name="Chapman S.B."/>
            <person name="Chen Z."/>
            <person name="Freedman E."/>
            <person name="Gellesch M."/>
            <person name="Goldberg J."/>
            <person name="Griggs A."/>
            <person name="Gujja S."/>
            <person name="Heilman E."/>
            <person name="Heiman D."/>
            <person name="Howarth C."/>
            <person name="Mehta T."/>
            <person name="Neiman D."/>
            <person name="Pearson M."/>
            <person name="Roberts A."/>
            <person name="Saif S."/>
            <person name="Shea T."/>
            <person name="Shenoy N."/>
            <person name="Sisk P."/>
            <person name="Stolte C."/>
            <person name="Sykes S."/>
            <person name="White J."/>
            <person name="Yandava C."/>
            <person name="Haas B."/>
            <person name="Nusbaum C."/>
            <person name="Birren B."/>
        </authorList>
    </citation>
    <scope>NUCLEOTIDE SEQUENCE</scope>
    <source>
        <strain evidence="6">ATCC 30864</strain>
    </source>
</reference>
<evidence type="ECO:0000256" key="4">
    <source>
        <dbReference type="SAM" id="MobiDB-lite"/>
    </source>
</evidence>
<dbReference type="OMA" id="TMASHVH"/>
<feature type="repeat" description="ANK" evidence="3">
    <location>
        <begin position="786"/>
        <end position="823"/>
    </location>
</feature>
<dbReference type="eggNOG" id="KOG0504">
    <property type="taxonomic scope" value="Eukaryota"/>
</dbReference>
<keyword evidence="1" id="KW-0677">Repeat</keyword>
<organism evidence="5 6">
    <name type="scientific">Capsaspora owczarzaki (strain ATCC 30864)</name>
    <dbReference type="NCBI Taxonomy" id="595528"/>
    <lineage>
        <taxon>Eukaryota</taxon>
        <taxon>Filasterea</taxon>
        <taxon>Capsaspora</taxon>
    </lineage>
</organism>
<feature type="region of interest" description="Disordered" evidence="4">
    <location>
        <begin position="21"/>
        <end position="59"/>
    </location>
</feature>
<feature type="compositionally biased region" description="Low complexity" evidence="4">
    <location>
        <begin position="109"/>
        <end position="125"/>
    </location>
</feature>
<dbReference type="PROSITE" id="PS50297">
    <property type="entry name" value="ANK_REP_REGION"/>
    <property type="match status" value="4"/>
</dbReference>
<keyword evidence="2 3" id="KW-0040">ANK repeat</keyword>
<dbReference type="SMART" id="SM00248">
    <property type="entry name" value="ANK"/>
    <property type="match status" value="9"/>
</dbReference>
<evidence type="ECO:0000313" key="6">
    <source>
        <dbReference type="Proteomes" id="UP000008743"/>
    </source>
</evidence>
<feature type="repeat" description="ANK" evidence="3">
    <location>
        <begin position="312"/>
        <end position="344"/>
    </location>
</feature>
<evidence type="ECO:0000256" key="3">
    <source>
        <dbReference type="PROSITE-ProRule" id="PRU00023"/>
    </source>
</evidence>
<accession>A0A0D2WQG3</accession>
<feature type="compositionally biased region" description="Polar residues" evidence="4">
    <location>
        <begin position="538"/>
        <end position="552"/>
    </location>
</feature>
<dbReference type="PANTHER" id="PTHR24171">
    <property type="entry name" value="ANKYRIN REPEAT DOMAIN-CONTAINING PROTEIN 39-RELATED"/>
    <property type="match status" value="1"/>
</dbReference>
<feature type="region of interest" description="Disordered" evidence="4">
    <location>
        <begin position="73"/>
        <end position="182"/>
    </location>
</feature>